<dbReference type="AlphaFoldDB" id="A0A9P6MGT0"/>
<evidence type="ECO:0000259" key="1">
    <source>
        <dbReference type="PROSITE" id="PS50878"/>
    </source>
</evidence>
<dbReference type="InterPro" id="IPR000477">
    <property type="entry name" value="RT_dom"/>
</dbReference>
<dbReference type="Proteomes" id="UP000703661">
    <property type="component" value="Unassembled WGS sequence"/>
</dbReference>
<accession>A0A9P6MGT0</accession>
<dbReference type="EMBL" id="JAAAID010003269">
    <property type="protein sequence ID" value="KAF9999257.1"/>
    <property type="molecule type" value="Genomic_DNA"/>
</dbReference>
<protein>
    <recommendedName>
        <fullName evidence="1">Reverse transcriptase domain-containing protein</fullName>
    </recommendedName>
</protein>
<proteinExistence type="predicted"/>
<gene>
    <name evidence="2" type="ORF">BGZ80_006600</name>
</gene>
<organism evidence="2 3">
    <name type="scientific">Entomortierella chlamydospora</name>
    <dbReference type="NCBI Taxonomy" id="101097"/>
    <lineage>
        <taxon>Eukaryota</taxon>
        <taxon>Fungi</taxon>
        <taxon>Fungi incertae sedis</taxon>
        <taxon>Mucoromycota</taxon>
        <taxon>Mortierellomycotina</taxon>
        <taxon>Mortierellomycetes</taxon>
        <taxon>Mortierellales</taxon>
        <taxon>Mortierellaceae</taxon>
        <taxon>Entomortierella</taxon>
    </lineage>
</organism>
<dbReference type="PROSITE" id="PS50878">
    <property type="entry name" value="RT_POL"/>
    <property type="match status" value="1"/>
</dbReference>
<feature type="non-terminal residue" evidence="2">
    <location>
        <position position="131"/>
    </location>
</feature>
<evidence type="ECO:0000313" key="3">
    <source>
        <dbReference type="Proteomes" id="UP000703661"/>
    </source>
</evidence>
<sequence length="131" mass="15107">MYGNIDIDEAIDTINCYFDGQPEEIEVFNLLRLARWVNYNCIVSDGRNTYRQVKGLAMGTPMAPTIARLFACCVEEGYLFKSDPISHVFLDTDEDYFEELDSLTGVVFDLQIYRYIDDGFAIFKIPRYQGV</sequence>
<reference evidence="2" key="1">
    <citation type="journal article" date="2020" name="Fungal Divers.">
        <title>Resolving the Mortierellaceae phylogeny through synthesis of multi-gene phylogenetics and phylogenomics.</title>
        <authorList>
            <person name="Vandepol N."/>
            <person name="Liber J."/>
            <person name="Desiro A."/>
            <person name="Na H."/>
            <person name="Kennedy M."/>
            <person name="Barry K."/>
            <person name="Grigoriev I.V."/>
            <person name="Miller A.N."/>
            <person name="O'Donnell K."/>
            <person name="Stajich J.E."/>
            <person name="Bonito G."/>
        </authorList>
    </citation>
    <scope>NUCLEOTIDE SEQUENCE</scope>
    <source>
        <strain evidence="2">NRRL 2769</strain>
    </source>
</reference>
<name>A0A9P6MGT0_9FUNG</name>
<comment type="caution">
    <text evidence="2">The sequence shown here is derived from an EMBL/GenBank/DDBJ whole genome shotgun (WGS) entry which is preliminary data.</text>
</comment>
<evidence type="ECO:0000313" key="2">
    <source>
        <dbReference type="EMBL" id="KAF9999257.1"/>
    </source>
</evidence>
<keyword evidence="3" id="KW-1185">Reference proteome</keyword>
<feature type="domain" description="Reverse transcriptase" evidence="1">
    <location>
        <begin position="1"/>
        <end position="131"/>
    </location>
</feature>